<organism evidence="1 2">
    <name type="scientific">Arabidopsis suecica</name>
    <name type="common">Swedish thale-cress</name>
    <name type="synonym">Cardaminopsis suecica</name>
    <dbReference type="NCBI Taxonomy" id="45249"/>
    <lineage>
        <taxon>Eukaryota</taxon>
        <taxon>Viridiplantae</taxon>
        <taxon>Streptophyta</taxon>
        <taxon>Embryophyta</taxon>
        <taxon>Tracheophyta</taxon>
        <taxon>Spermatophyta</taxon>
        <taxon>Magnoliopsida</taxon>
        <taxon>eudicotyledons</taxon>
        <taxon>Gunneridae</taxon>
        <taxon>Pentapetalae</taxon>
        <taxon>rosids</taxon>
        <taxon>malvids</taxon>
        <taxon>Brassicales</taxon>
        <taxon>Brassicaceae</taxon>
        <taxon>Camelineae</taxon>
        <taxon>Arabidopsis</taxon>
    </lineage>
</organism>
<reference evidence="1 2" key="1">
    <citation type="submission" date="2020-12" db="EMBL/GenBank/DDBJ databases">
        <title>Concerted genomic and epigenomic changes stabilize Arabidopsis allopolyploids.</title>
        <authorList>
            <person name="Chen Z."/>
        </authorList>
    </citation>
    <scope>NUCLEOTIDE SEQUENCE [LARGE SCALE GENOMIC DNA]</scope>
    <source>
        <strain evidence="1">As9502</strain>
        <tissue evidence="1">Leaf</tissue>
    </source>
</reference>
<gene>
    <name evidence="1" type="ORF">ISN44_As09g022290</name>
</gene>
<accession>A0A8T2AJN3</accession>
<dbReference type="PANTHER" id="PTHR34670:SF8">
    <property type="entry name" value="EXPRESSED PROTEIN"/>
    <property type="match status" value="1"/>
</dbReference>
<name>A0A8T2AJN3_ARASU</name>
<sequence>MEGLIPLVYKAVMQIRYGNESEQLSSSYYVRLPGESGRFGRFDLDVSGPGSNSSNRALSSTTTTTFAVYTGVQSPVSRQVFT</sequence>
<dbReference type="Proteomes" id="UP000694251">
    <property type="component" value="Chromosome 9"/>
</dbReference>
<protein>
    <submittedName>
        <fullName evidence="1">Uncharacterized protein</fullName>
    </submittedName>
</protein>
<evidence type="ECO:0000313" key="2">
    <source>
        <dbReference type="Proteomes" id="UP000694251"/>
    </source>
</evidence>
<proteinExistence type="predicted"/>
<dbReference type="OrthoDB" id="691358at2759"/>
<comment type="caution">
    <text evidence="1">The sequence shown here is derived from an EMBL/GenBank/DDBJ whole genome shotgun (WGS) entry which is preliminary data.</text>
</comment>
<dbReference type="AlphaFoldDB" id="A0A8T2AJN3"/>
<evidence type="ECO:0000313" key="1">
    <source>
        <dbReference type="EMBL" id="KAG7574003.1"/>
    </source>
</evidence>
<dbReference type="PANTHER" id="PTHR34670">
    <property type="entry name" value="EXPRESSED PROTEIN"/>
    <property type="match status" value="1"/>
</dbReference>
<keyword evidence="2" id="KW-1185">Reference proteome</keyword>
<dbReference type="EMBL" id="JAEFBJ010000009">
    <property type="protein sequence ID" value="KAG7574003.1"/>
    <property type="molecule type" value="Genomic_DNA"/>
</dbReference>